<comment type="caution">
    <text evidence="2">The sequence shown here is derived from an EMBL/GenBank/DDBJ whole genome shotgun (WGS) entry which is preliminary data.</text>
</comment>
<protein>
    <submittedName>
        <fullName evidence="2">TniQ protein</fullName>
    </submittedName>
</protein>
<dbReference type="RefSeq" id="WP_091860899.1">
    <property type="nucleotide sequence ID" value="NZ_FNBZ01000008.1"/>
</dbReference>
<name>A0ABY0P5R9_9HYPH</name>
<keyword evidence="3" id="KW-1185">Reference proteome</keyword>
<gene>
    <name evidence="2" type="ORF">SAMN05421844_10830</name>
</gene>
<organism evidence="2 3">
    <name type="scientific">Bosea robiniae</name>
    <dbReference type="NCBI Taxonomy" id="1036780"/>
    <lineage>
        <taxon>Bacteria</taxon>
        <taxon>Pseudomonadati</taxon>
        <taxon>Pseudomonadota</taxon>
        <taxon>Alphaproteobacteria</taxon>
        <taxon>Hyphomicrobiales</taxon>
        <taxon>Boseaceae</taxon>
        <taxon>Bosea</taxon>
    </lineage>
</organism>
<feature type="domain" description="TniQ" evidence="1">
    <location>
        <begin position="10"/>
        <end position="138"/>
    </location>
</feature>
<evidence type="ECO:0000259" key="1">
    <source>
        <dbReference type="Pfam" id="PF06527"/>
    </source>
</evidence>
<evidence type="ECO:0000313" key="2">
    <source>
        <dbReference type="EMBL" id="SDH32325.1"/>
    </source>
</evidence>
<evidence type="ECO:0000313" key="3">
    <source>
        <dbReference type="Proteomes" id="UP000199468"/>
    </source>
</evidence>
<dbReference type="EMBL" id="FNBZ01000008">
    <property type="protein sequence ID" value="SDH32325.1"/>
    <property type="molecule type" value="Genomic_DNA"/>
</dbReference>
<sequence length="611" mass="68235">MSDLYPSLPLRTGESPASFVSRLALLHRAQSQNVFALDMGFELQAVVDGDTTALTRLARISGASLEQLFDNAIVRHEDHYLYRGHKFARASLRRARVMACPQCLTEDIAGGCDPWLASGRSDWLFQHYRICLKHCVELVELGDASDPHPTHDFARRTASHIASIPALARQASPSDATKLERYLAARLGGHAGPEWLDTLPCYVAWRTCEVIGAVDLNGRDAPMRDLSEADWRRAGDRGYAIAASGKSGVREFLNALRATGDHGREGSAGPQARFGQFFKWLYSMKSDPNYDPVRNLVIDFVADTAPVAPDEMIFGRQIVPERRRHSIHSASRESGIHHKRLRRVLSAAGVLPPDSLHLTANVVTFPVAASAPIVDLLQNLITLKQAETYLNAGRVHTKLLAAHGFVEPVEGHERLELGDQRYDRRQLDEFMKRLFANVVWVKEPEWPQMTIAEAAKRTCCSAMEIVRLILDHQLRWVGSWTATTGYQSVLVDVTEVKKLIHREDGDHLTIRQAAEFLGTTDRVVSALVERLLLSSESRISPKNRCPYLAVPRKAAEAFKSQFASLHELARSRGKHMPILKRELATRGIEPALRQEQAVASFYLRSVIPPDL</sequence>
<reference evidence="2 3" key="1">
    <citation type="submission" date="2016-10" db="EMBL/GenBank/DDBJ databases">
        <authorList>
            <person name="Varghese N."/>
            <person name="Submissions S."/>
        </authorList>
    </citation>
    <scope>NUCLEOTIDE SEQUENCE [LARGE SCALE GENOMIC DNA]</scope>
    <source>
        <strain evidence="2 3">DSM 26672</strain>
    </source>
</reference>
<dbReference type="InterPro" id="IPR009492">
    <property type="entry name" value="TniQ"/>
</dbReference>
<accession>A0ABY0P5R9</accession>
<dbReference type="Pfam" id="PF06527">
    <property type="entry name" value="TniQ"/>
    <property type="match status" value="1"/>
</dbReference>
<dbReference type="Proteomes" id="UP000199468">
    <property type="component" value="Unassembled WGS sequence"/>
</dbReference>
<proteinExistence type="predicted"/>